<evidence type="ECO:0000313" key="3">
    <source>
        <dbReference type="Proteomes" id="UP000612808"/>
    </source>
</evidence>
<keyword evidence="1" id="KW-0812">Transmembrane</keyword>
<dbReference type="EMBL" id="BOMB01000047">
    <property type="protein sequence ID" value="GID15709.1"/>
    <property type="molecule type" value="Genomic_DNA"/>
</dbReference>
<evidence type="ECO:0000313" key="2">
    <source>
        <dbReference type="EMBL" id="GID15709.1"/>
    </source>
</evidence>
<protein>
    <submittedName>
        <fullName evidence="2">Uncharacterized protein</fullName>
    </submittedName>
</protein>
<proteinExistence type="predicted"/>
<feature type="transmembrane region" description="Helical" evidence="1">
    <location>
        <begin position="62"/>
        <end position="83"/>
    </location>
</feature>
<gene>
    <name evidence="2" type="ORF">Aru02nite_65980</name>
</gene>
<name>A0A8J3NDW1_9ACTN</name>
<feature type="transmembrane region" description="Helical" evidence="1">
    <location>
        <begin position="31"/>
        <end position="50"/>
    </location>
</feature>
<organism evidence="2 3">
    <name type="scientific">Actinocatenispora rupis</name>
    <dbReference type="NCBI Taxonomy" id="519421"/>
    <lineage>
        <taxon>Bacteria</taxon>
        <taxon>Bacillati</taxon>
        <taxon>Actinomycetota</taxon>
        <taxon>Actinomycetes</taxon>
        <taxon>Micromonosporales</taxon>
        <taxon>Micromonosporaceae</taxon>
        <taxon>Actinocatenispora</taxon>
    </lineage>
</organism>
<dbReference type="Proteomes" id="UP000612808">
    <property type="component" value="Unassembled WGS sequence"/>
</dbReference>
<keyword evidence="1" id="KW-0472">Membrane</keyword>
<feature type="transmembrane region" description="Helical" evidence="1">
    <location>
        <begin position="120"/>
        <end position="138"/>
    </location>
</feature>
<feature type="transmembrane region" description="Helical" evidence="1">
    <location>
        <begin position="95"/>
        <end position="114"/>
    </location>
</feature>
<dbReference type="AlphaFoldDB" id="A0A8J3NDW1"/>
<sequence>MNIPSQADPATRRPAGSDPTGVARTFRAVRLLLAGYLAIGVATLVAVVLLRNDTAAVNPAVWVRTVIVVVTAALLSLFAARAARGSRGAYRRLRIIAIVTPVAIAAIIVVPGTFPLWLKLEQGVCGLLMVAVAVLANGRRLRAAFTTDGR</sequence>
<reference evidence="2" key="1">
    <citation type="submission" date="2021-01" db="EMBL/GenBank/DDBJ databases">
        <title>Whole genome shotgun sequence of Actinocatenispora rupis NBRC 107355.</title>
        <authorList>
            <person name="Komaki H."/>
            <person name="Tamura T."/>
        </authorList>
    </citation>
    <scope>NUCLEOTIDE SEQUENCE</scope>
    <source>
        <strain evidence="2">NBRC 107355</strain>
    </source>
</reference>
<evidence type="ECO:0000256" key="1">
    <source>
        <dbReference type="SAM" id="Phobius"/>
    </source>
</evidence>
<comment type="caution">
    <text evidence="2">The sequence shown here is derived from an EMBL/GenBank/DDBJ whole genome shotgun (WGS) entry which is preliminary data.</text>
</comment>
<keyword evidence="1" id="KW-1133">Transmembrane helix</keyword>
<keyword evidence="3" id="KW-1185">Reference proteome</keyword>
<dbReference type="RefSeq" id="WP_239077091.1">
    <property type="nucleotide sequence ID" value="NZ_BAAAZM010000025.1"/>
</dbReference>
<accession>A0A8J3NDW1</accession>